<comment type="cofactor">
    <cofactor evidence="1">
        <name>Mg(2+)</name>
        <dbReference type="ChEBI" id="CHEBI:18420"/>
    </cofactor>
</comment>
<evidence type="ECO:0000256" key="3">
    <source>
        <dbReference type="ARBA" id="ARBA00022679"/>
    </source>
</evidence>
<evidence type="ECO:0000256" key="4">
    <source>
        <dbReference type="ARBA" id="ARBA00022723"/>
    </source>
</evidence>
<keyword evidence="4" id="KW-0479">Metal-binding</keyword>
<comment type="similarity">
    <text evidence="2 6">Belongs to the FPP/GGPP synthase family.</text>
</comment>
<gene>
    <name evidence="7" type="primary">ispB</name>
    <name evidence="7" type="ORF">SMSP2_02750</name>
</gene>
<dbReference type="CDD" id="cd00685">
    <property type="entry name" value="Trans_IPPS_HT"/>
    <property type="match status" value="1"/>
</dbReference>
<dbReference type="SUPFAM" id="SSF48576">
    <property type="entry name" value="Terpenoid synthases"/>
    <property type="match status" value="1"/>
</dbReference>
<organism evidence="7 8">
    <name type="scientific">Limihaloglobus sulfuriphilus</name>
    <dbReference type="NCBI Taxonomy" id="1851148"/>
    <lineage>
        <taxon>Bacteria</taxon>
        <taxon>Pseudomonadati</taxon>
        <taxon>Planctomycetota</taxon>
        <taxon>Phycisphaerae</taxon>
        <taxon>Sedimentisphaerales</taxon>
        <taxon>Sedimentisphaeraceae</taxon>
        <taxon>Limihaloglobus</taxon>
    </lineage>
</organism>
<dbReference type="GO" id="GO:0106350">
    <property type="term" value="F:all-trans-octaprenyl-diphosphate synthase activity"/>
    <property type="evidence" value="ECO:0007669"/>
    <property type="project" value="UniProtKB-EC"/>
</dbReference>
<dbReference type="PROSITE" id="PS00444">
    <property type="entry name" value="POLYPRENYL_SYNTHASE_2"/>
    <property type="match status" value="1"/>
</dbReference>
<dbReference type="Gene3D" id="1.10.600.10">
    <property type="entry name" value="Farnesyl Diphosphate Synthase"/>
    <property type="match status" value="1"/>
</dbReference>
<accession>A0A1Q2MJ13</accession>
<dbReference type="Proteomes" id="UP000188181">
    <property type="component" value="Chromosome"/>
</dbReference>
<sequence>MKTIDQTVKQYESAADNMLNAVEVEFNSRLENLFCGLGDGSLTPELFSGKRLRSRLFVIFALSGGLSLDAEPDTCSLAAAVELLHEASLLHDDVIDSAQIRRHKPSVSSADGNKKAVLLGDLLITEAFSAIPDGFISKTVGLFVRTTANMCRAELSQINSDPMSGMDKYLEIIGGKTASLFSLGARLGALAGGCSASESASAAEFGRAFGIAYQMADDYCDMFAASERTGKPRFQDIKTGIATLPLIVAKEVMPPNEFSRLLELISDSQADAAAELLREHRVDYYASRLIKDSCGESFSRLWLEESDPAFILLKSLSQSCFGEFTYL</sequence>
<dbReference type="STRING" id="1851148.SMSP2_02750"/>
<evidence type="ECO:0000256" key="1">
    <source>
        <dbReference type="ARBA" id="ARBA00001946"/>
    </source>
</evidence>
<dbReference type="OrthoDB" id="9805316at2"/>
<evidence type="ECO:0000256" key="2">
    <source>
        <dbReference type="ARBA" id="ARBA00006706"/>
    </source>
</evidence>
<dbReference type="Pfam" id="PF00348">
    <property type="entry name" value="polyprenyl_synt"/>
    <property type="match status" value="1"/>
</dbReference>
<dbReference type="PANTHER" id="PTHR12001">
    <property type="entry name" value="GERANYLGERANYL PYROPHOSPHATE SYNTHASE"/>
    <property type="match status" value="1"/>
</dbReference>
<evidence type="ECO:0000313" key="7">
    <source>
        <dbReference type="EMBL" id="AQQ72367.1"/>
    </source>
</evidence>
<dbReference type="AlphaFoldDB" id="A0A1Q2MJ13"/>
<reference evidence="8" key="1">
    <citation type="submission" date="2017-02" db="EMBL/GenBank/DDBJ databases">
        <title>Comparative genomics and description of representatives of a novel lineage of planctomycetes thriving in anoxic sediments.</title>
        <authorList>
            <person name="Spring S."/>
            <person name="Bunk B."/>
            <person name="Sproer C."/>
        </authorList>
    </citation>
    <scope>NUCLEOTIDE SEQUENCE [LARGE SCALE GENOMIC DNA]</scope>
    <source>
        <strain evidence="8">SM-Chi-D1</strain>
    </source>
</reference>
<dbReference type="EC" id="2.5.1.90" evidence="7"/>
<evidence type="ECO:0000313" key="8">
    <source>
        <dbReference type="Proteomes" id="UP000188181"/>
    </source>
</evidence>
<dbReference type="InterPro" id="IPR008949">
    <property type="entry name" value="Isoprenoid_synthase_dom_sf"/>
</dbReference>
<protein>
    <submittedName>
        <fullName evidence="7">Octaprenyl-diphosphate synthase</fullName>
        <ecNumber evidence="7">2.5.1.90</ecNumber>
    </submittedName>
</protein>
<dbReference type="GO" id="GO:0046872">
    <property type="term" value="F:metal ion binding"/>
    <property type="evidence" value="ECO:0007669"/>
    <property type="project" value="UniProtKB-KW"/>
</dbReference>
<proteinExistence type="inferred from homology"/>
<dbReference type="SFLD" id="SFLDS00005">
    <property type="entry name" value="Isoprenoid_Synthase_Type_I"/>
    <property type="match status" value="1"/>
</dbReference>
<dbReference type="PROSITE" id="PS00723">
    <property type="entry name" value="POLYPRENYL_SYNTHASE_1"/>
    <property type="match status" value="1"/>
</dbReference>
<dbReference type="RefSeq" id="WP_146684565.1">
    <property type="nucleotide sequence ID" value="NZ_CP019646.1"/>
</dbReference>
<dbReference type="EMBL" id="CP019646">
    <property type="protein sequence ID" value="AQQ72367.1"/>
    <property type="molecule type" value="Genomic_DNA"/>
</dbReference>
<keyword evidence="5" id="KW-0460">Magnesium</keyword>
<dbReference type="PANTHER" id="PTHR12001:SF69">
    <property type="entry name" value="ALL TRANS-POLYPRENYL-DIPHOSPHATE SYNTHASE PDSS1"/>
    <property type="match status" value="1"/>
</dbReference>
<evidence type="ECO:0000256" key="6">
    <source>
        <dbReference type="RuleBase" id="RU004466"/>
    </source>
</evidence>
<name>A0A1Q2MJ13_9BACT</name>
<dbReference type="KEGG" id="pbas:SMSP2_02750"/>
<dbReference type="GO" id="GO:0008299">
    <property type="term" value="P:isoprenoid biosynthetic process"/>
    <property type="evidence" value="ECO:0007669"/>
    <property type="project" value="InterPro"/>
</dbReference>
<keyword evidence="3 6" id="KW-0808">Transferase</keyword>
<evidence type="ECO:0000256" key="5">
    <source>
        <dbReference type="ARBA" id="ARBA00022842"/>
    </source>
</evidence>
<keyword evidence="8" id="KW-1185">Reference proteome</keyword>
<dbReference type="InterPro" id="IPR033749">
    <property type="entry name" value="Polyprenyl_synt_CS"/>
</dbReference>
<dbReference type="InterPro" id="IPR000092">
    <property type="entry name" value="Polyprenyl_synt"/>
</dbReference>